<keyword evidence="2" id="KW-1185">Reference proteome</keyword>
<dbReference type="SUPFAM" id="SSF52047">
    <property type="entry name" value="RNI-like"/>
    <property type="match status" value="1"/>
</dbReference>
<gene>
    <name evidence="1" type="ORF">L210DRAFT_863360</name>
</gene>
<name>A0AAD4GE99_BOLED</name>
<dbReference type="Proteomes" id="UP001194468">
    <property type="component" value="Unassembled WGS sequence"/>
</dbReference>
<evidence type="ECO:0000313" key="1">
    <source>
        <dbReference type="EMBL" id="KAF8439702.1"/>
    </source>
</evidence>
<reference evidence="1" key="1">
    <citation type="submission" date="2019-10" db="EMBL/GenBank/DDBJ databases">
        <authorList>
            <consortium name="DOE Joint Genome Institute"/>
            <person name="Kuo A."/>
            <person name="Miyauchi S."/>
            <person name="Kiss E."/>
            <person name="Drula E."/>
            <person name="Kohler A."/>
            <person name="Sanchez-Garcia M."/>
            <person name="Andreopoulos B."/>
            <person name="Barry K.W."/>
            <person name="Bonito G."/>
            <person name="Buee M."/>
            <person name="Carver A."/>
            <person name="Chen C."/>
            <person name="Cichocki N."/>
            <person name="Clum A."/>
            <person name="Culley D."/>
            <person name="Crous P.W."/>
            <person name="Fauchery L."/>
            <person name="Girlanda M."/>
            <person name="Hayes R."/>
            <person name="Keri Z."/>
            <person name="LaButti K."/>
            <person name="Lipzen A."/>
            <person name="Lombard V."/>
            <person name="Magnuson J."/>
            <person name="Maillard F."/>
            <person name="Morin E."/>
            <person name="Murat C."/>
            <person name="Nolan M."/>
            <person name="Ohm R."/>
            <person name="Pangilinan J."/>
            <person name="Pereira M."/>
            <person name="Perotto S."/>
            <person name="Peter M."/>
            <person name="Riley R."/>
            <person name="Sitrit Y."/>
            <person name="Stielow B."/>
            <person name="Szollosi G."/>
            <person name="Zifcakova L."/>
            <person name="Stursova M."/>
            <person name="Spatafora J.W."/>
            <person name="Tedersoo L."/>
            <person name="Vaario L.-M."/>
            <person name="Yamada A."/>
            <person name="Yan M."/>
            <person name="Wang P."/>
            <person name="Xu J."/>
            <person name="Bruns T."/>
            <person name="Baldrian P."/>
            <person name="Vilgalys R."/>
            <person name="Henrissat B."/>
            <person name="Grigoriev I.V."/>
            <person name="Hibbett D."/>
            <person name="Nagy L.G."/>
            <person name="Martin F.M."/>
        </authorList>
    </citation>
    <scope>NUCLEOTIDE SEQUENCE</scope>
    <source>
        <strain evidence="1">BED1</strain>
    </source>
</reference>
<sequence>MSIPKPTPVHGAQNPAEAVLPVFPPELEREIFLLTARTYRGVSTRLMLVASRVKAWIEPFVYNIVFLRVPKHAFDFLGALISHRSPGFVQSHVKALCIFPSIPLRVTIQLLATCSGLESLALWILPQSDNADLINVLSSLPLTFLSLNLASVLPPSYWKPGLQNHPVFINLTHLDIVNNWVLWTSSLGIQHLPFLTHVAFRFWSRGSVNGALSKILQESHKLEALVLLANSVAIPGAREYLEKQNIRDIRVVVLQHARDADEWELMQKGAISMWERADVIVRWRRRHRGWCKVCGCIGAK</sequence>
<accession>A0AAD4GE99</accession>
<comment type="caution">
    <text evidence="1">The sequence shown here is derived from an EMBL/GenBank/DDBJ whole genome shotgun (WGS) entry which is preliminary data.</text>
</comment>
<reference evidence="1" key="2">
    <citation type="journal article" date="2020" name="Nat. Commun.">
        <title>Large-scale genome sequencing of mycorrhizal fungi provides insights into the early evolution of symbiotic traits.</title>
        <authorList>
            <person name="Miyauchi S."/>
            <person name="Kiss E."/>
            <person name="Kuo A."/>
            <person name="Drula E."/>
            <person name="Kohler A."/>
            <person name="Sanchez-Garcia M."/>
            <person name="Morin E."/>
            <person name="Andreopoulos B."/>
            <person name="Barry K.W."/>
            <person name="Bonito G."/>
            <person name="Buee M."/>
            <person name="Carver A."/>
            <person name="Chen C."/>
            <person name="Cichocki N."/>
            <person name="Clum A."/>
            <person name="Culley D."/>
            <person name="Crous P.W."/>
            <person name="Fauchery L."/>
            <person name="Girlanda M."/>
            <person name="Hayes R.D."/>
            <person name="Keri Z."/>
            <person name="LaButti K."/>
            <person name="Lipzen A."/>
            <person name="Lombard V."/>
            <person name="Magnuson J."/>
            <person name="Maillard F."/>
            <person name="Murat C."/>
            <person name="Nolan M."/>
            <person name="Ohm R.A."/>
            <person name="Pangilinan J."/>
            <person name="Pereira M.F."/>
            <person name="Perotto S."/>
            <person name="Peter M."/>
            <person name="Pfister S."/>
            <person name="Riley R."/>
            <person name="Sitrit Y."/>
            <person name="Stielow J.B."/>
            <person name="Szollosi G."/>
            <person name="Zifcakova L."/>
            <person name="Stursova M."/>
            <person name="Spatafora J.W."/>
            <person name="Tedersoo L."/>
            <person name="Vaario L.M."/>
            <person name="Yamada A."/>
            <person name="Yan M."/>
            <person name="Wang P."/>
            <person name="Xu J."/>
            <person name="Bruns T."/>
            <person name="Baldrian P."/>
            <person name="Vilgalys R."/>
            <person name="Dunand C."/>
            <person name="Henrissat B."/>
            <person name="Grigoriev I.V."/>
            <person name="Hibbett D."/>
            <person name="Nagy L.G."/>
            <person name="Martin F.M."/>
        </authorList>
    </citation>
    <scope>NUCLEOTIDE SEQUENCE</scope>
    <source>
        <strain evidence="1">BED1</strain>
    </source>
</reference>
<dbReference type="EMBL" id="WHUW01000013">
    <property type="protein sequence ID" value="KAF8439702.1"/>
    <property type="molecule type" value="Genomic_DNA"/>
</dbReference>
<dbReference type="AlphaFoldDB" id="A0AAD4GE99"/>
<protein>
    <submittedName>
        <fullName evidence="1">Uncharacterized protein</fullName>
    </submittedName>
</protein>
<evidence type="ECO:0000313" key="2">
    <source>
        <dbReference type="Proteomes" id="UP001194468"/>
    </source>
</evidence>
<organism evidence="1 2">
    <name type="scientific">Boletus edulis BED1</name>
    <dbReference type="NCBI Taxonomy" id="1328754"/>
    <lineage>
        <taxon>Eukaryota</taxon>
        <taxon>Fungi</taxon>
        <taxon>Dikarya</taxon>
        <taxon>Basidiomycota</taxon>
        <taxon>Agaricomycotina</taxon>
        <taxon>Agaricomycetes</taxon>
        <taxon>Agaricomycetidae</taxon>
        <taxon>Boletales</taxon>
        <taxon>Boletineae</taxon>
        <taxon>Boletaceae</taxon>
        <taxon>Boletoideae</taxon>
        <taxon>Boletus</taxon>
    </lineage>
</organism>
<proteinExistence type="predicted"/>